<dbReference type="EMBL" id="CADCVS010000384">
    <property type="protein sequence ID" value="CAA9520177.1"/>
    <property type="molecule type" value="Genomic_DNA"/>
</dbReference>
<feature type="non-terminal residue" evidence="2">
    <location>
        <position position="130"/>
    </location>
</feature>
<evidence type="ECO:0000313" key="2">
    <source>
        <dbReference type="EMBL" id="CAA9520177.1"/>
    </source>
</evidence>
<feature type="compositionally biased region" description="Basic and acidic residues" evidence="1">
    <location>
        <begin position="96"/>
        <end position="107"/>
    </location>
</feature>
<feature type="non-terminal residue" evidence="2">
    <location>
        <position position="1"/>
    </location>
</feature>
<feature type="region of interest" description="Disordered" evidence="1">
    <location>
        <begin position="92"/>
        <end position="130"/>
    </location>
</feature>
<protein>
    <submittedName>
        <fullName evidence="2">Uncharacterized protein</fullName>
    </submittedName>
</protein>
<evidence type="ECO:0000256" key="1">
    <source>
        <dbReference type="SAM" id="MobiDB-lite"/>
    </source>
</evidence>
<organism evidence="2">
    <name type="scientific">uncultured Solirubrobacteraceae bacterium</name>
    <dbReference type="NCBI Taxonomy" id="1162706"/>
    <lineage>
        <taxon>Bacteria</taxon>
        <taxon>Bacillati</taxon>
        <taxon>Actinomycetota</taxon>
        <taxon>Thermoleophilia</taxon>
        <taxon>Solirubrobacterales</taxon>
        <taxon>Solirubrobacteraceae</taxon>
        <taxon>environmental samples</taxon>
    </lineage>
</organism>
<name>A0A6J4TDT8_9ACTN</name>
<gene>
    <name evidence="2" type="ORF">AVDCRST_MAG30-3002</name>
</gene>
<sequence>GLRCRGGLRLRRGRRLRCRRGLRLRRRLWLRLRRRLRLRRGGGSRRRGRLRGRPCSEGLVARAVSARRDRHHRGRHGSCHCGWTATAHLSPLPHARSAETEARDPCRSLRALRRQRRHRGLRRDAGRRGV</sequence>
<dbReference type="AlphaFoldDB" id="A0A6J4TDT8"/>
<reference evidence="2" key="1">
    <citation type="submission" date="2020-02" db="EMBL/GenBank/DDBJ databases">
        <authorList>
            <person name="Meier V. D."/>
        </authorList>
    </citation>
    <scope>NUCLEOTIDE SEQUENCE</scope>
    <source>
        <strain evidence="2">AVDCRST_MAG30</strain>
    </source>
</reference>
<feature type="compositionally biased region" description="Basic residues" evidence="1">
    <location>
        <begin position="110"/>
        <end position="121"/>
    </location>
</feature>
<accession>A0A6J4TDT8</accession>
<proteinExistence type="predicted"/>